<dbReference type="InterPro" id="IPR018328">
    <property type="entry name" value="Rad4_beta-hairpin_dom3"/>
</dbReference>
<dbReference type="Gene3D" id="3.30.70.2460">
    <property type="entry name" value="Rad4, beta-hairpin domain BHD3"/>
    <property type="match status" value="1"/>
</dbReference>
<dbReference type="GO" id="GO:0003697">
    <property type="term" value="F:single-stranded DNA binding"/>
    <property type="evidence" value="ECO:0007669"/>
    <property type="project" value="TreeGrafter"/>
</dbReference>
<feature type="compositionally biased region" description="Basic residues" evidence="8">
    <location>
        <begin position="940"/>
        <end position="954"/>
    </location>
</feature>
<dbReference type="GO" id="GO:0071942">
    <property type="term" value="C:XPC complex"/>
    <property type="evidence" value="ECO:0007669"/>
    <property type="project" value="TreeGrafter"/>
</dbReference>
<dbReference type="PANTHER" id="PTHR12135:SF0">
    <property type="entry name" value="DNA REPAIR PROTEIN COMPLEMENTING XP-C CELLS"/>
    <property type="match status" value="1"/>
</dbReference>
<dbReference type="EMBL" id="CAJPEX010001141">
    <property type="protein sequence ID" value="CAG0918329.1"/>
    <property type="molecule type" value="Genomic_DNA"/>
</dbReference>
<dbReference type="EMBL" id="OA883178">
    <property type="protein sequence ID" value="CAD7278177.1"/>
    <property type="molecule type" value="Genomic_DNA"/>
</dbReference>
<protein>
    <recommendedName>
        <fullName evidence="14">DNA repair protein complementing XP-C cells</fullName>
    </recommendedName>
</protein>
<dbReference type="SMART" id="SM01031">
    <property type="entry name" value="BHD_2"/>
    <property type="match status" value="2"/>
</dbReference>
<feature type="compositionally biased region" description="Acidic residues" evidence="8">
    <location>
        <begin position="47"/>
        <end position="56"/>
    </location>
</feature>
<gene>
    <name evidence="12" type="ORF">NMOB1V02_LOCUS5888</name>
</gene>
<evidence type="ECO:0000256" key="4">
    <source>
        <dbReference type="ARBA" id="ARBA00022763"/>
    </source>
</evidence>
<name>A0A7R9BMN9_9CRUS</name>
<evidence type="ECO:0000256" key="3">
    <source>
        <dbReference type="ARBA" id="ARBA00022553"/>
    </source>
</evidence>
<dbReference type="SMART" id="SM01030">
    <property type="entry name" value="BHD_1"/>
    <property type="match status" value="1"/>
</dbReference>
<dbReference type="SUPFAM" id="SSF54001">
    <property type="entry name" value="Cysteine proteinases"/>
    <property type="match status" value="1"/>
</dbReference>
<accession>A0A7R9BMN9</accession>
<dbReference type="SMART" id="SM01032">
    <property type="entry name" value="BHD_3"/>
    <property type="match status" value="1"/>
</dbReference>
<comment type="subcellular location">
    <subcellularLocation>
        <location evidence="1">Nucleus</location>
    </subcellularLocation>
</comment>
<evidence type="ECO:0000256" key="6">
    <source>
        <dbReference type="ARBA" id="ARBA00023204"/>
    </source>
</evidence>
<dbReference type="AlphaFoldDB" id="A0A7R9BMN9"/>
<evidence type="ECO:0000259" key="10">
    <source>
        <dbReference type="SMART" id="SM01031"/>
    </source>
</evidence>
<feature type="region of interest" description="Disordered" evidence="8">
    <location>
        <begin position="825"/>
        <end position="1024"/>
    </location>
</feature>
<dbReference type="Gene3D" id="3.90.260.10">
    <property type="entry name" value="Transglutaminase-like"/>
    <property type="match status" value="1"/>
</dbReference>
<evidence type="ECO:0000256" key="7">
    <source>
        <dbReference type="ARBA" id="ARBA00023242"/>
    </source>
</evidence>
<reference evidence="12" key="1">
    <citation type="submission" date="2020-11" db="EMBL/GenBank/DDBJ databases">
        <authorList>
            <person name="Tran Van P."/>
        </authorList>
    </citation>
    <scope>NUCLEOTIDE SEQUENCE</scope>
</reference>
<feature type="region of interest" description="Disordered" evidence="8">
    <location>
        <begin position="28"/>
        <end position="62"/>
    </location>
</feature>
<dbReference type="Pfam" id="PF03835">
    <property type="entry name" value="Rad4"/>
    <property type="match status" value="1"/>
</dbReference>
<dbReference type="InterPro" id="IPR042488">
    <property type="entry name" value="Rad4_BHD3_sf"/>
</dbReference>
<dbReference type="InterPro" id="IPR018327">
    <property type="entry name" value="BHD_2"/>
</dbReference>
<keyword evidence="5" id="KW-0238">DNA-binding</keyword>
<feature type="compositionally biased region" description="Low complexity" evidence="8">
    <location>
        <begin position="261"/>
        <end position="277"/>
    </location>
</feature>
<evidence type="ECO:0000259" key="11">
    <source>
        <dbReference type="SMART" id="SM01032"/>
    </source>
</evidence>
<keyword evidence="6" id="KW-0234">DNA repair</keyword>
<feature type="compositionally biased region" description="Low complexity" evidence="8">
    <location>
        <begin position="234"/>
        <end position="247"/>
    </location>
</feature>
<keyword evidence="4" id="KW-0227">DNA damage</keyword>
<dbReference type="GO" id="GO:0000111">
    <property type="term" value="C:nucleotide-excision repair factor 2 complex"/>
    <property type="evidence" value="ECO:0007669"/>
    <property type="project" value="TreeGrafter"/>
</dbReference>
<dbReference type="PANTHER" id="PTHR12135">
    <property type="entry name" value="DNA REPAIR PROTEIN XP-C / RAD4"/>
    <property type="match status" value="1"/>
</dbReference>
<keyword evidence="7" id="KW-0539">Nucleus</keyword>
<organism evidence="12">
    <name type="scientific">Notodromas monacha</name>
    <dbReference type="NCBI Taxonomy" id="399045"/>
    <lineage>
        <taxon>Eukaryota</taxon>
        <taxon>Metazoa</taxon>
        <taxon>Ecdysozoa</taxon>
        <taxon>Arthropoda</taxon>
        <taxon>Crustacea</taxon>
        <taxon>Oligostraca</taxon>
        <taxon>Ostracoda</taxon>
        <taxon>Podocopa</taxon>
        <taxon>Podocopida</taxon>
        <taxon>Cypridocopina</taxon>
        <taxon>Cypridoidea</taxon>
        <taxon>Cyprididae</taxon>
        <taxon>Notodromas</taxon>
    </lineage>
</organism>
<dbReference type="GO" id="GO:0006298">
    <property type="term" value="P:mismatch repair"/>
    <property type="evidence" value="ECO:0007669"/>
    <property type="project" value="TreeGrafter"/>
</dbReference>
<feature type="compositionally biased region" description="Basic residues" evidence="8">
    <location>
        <begin position="898"/>
        <end position="907"/>
    </location>
</feature>
<feature type="compositionally biased region" description="Basic and acidic residues" evidence="8">
    <location>
        <begin position="284"/>
        <end position="298"/>
    </location>
</feature>
<feature type="compositionally biased region" description="Basic residues" evidence="8">
    <location>
        <begin position="990"/>
        <end position="1000"/>
    </location>
</feature>
<dbReference type="GO" id="GO:0006289">
    <property type="term" value="P:nucleotide-excision repair"/>
    <property type="evidence" value="ECO:0007669"/>
    <property type="project" value="InterPro"/>
</dbReference>
<dbReference type="InterPro" id="IPR004583">
    <property type="entry name" value="DNA_repair_Rad4"/>
</dbReference>
<evidence type="ECO:0008006" key="14">
    <source>
        <dbReference type="Google" id="ProtNLM"/>
    </source>
</evidence>
<evidence type="ECO:0000256" key="8">
    <source>
        <dbReference type="SAM" id="MobiDB-lite"/>
    </source>
</evidence>
<sequence>MSQLSGKDIHSLSITELLSLGEGLASSQHRSSFDEGDNDSDSASSLEEVEIPDEPSSETVKKEYTLPADGVVVKIDLPIGQVGRKKKKFDFEASLRRKLSRRARETQLMLHKSNVVFIIASHRFLNKTILNNMELQALALSLVPSANCYPGKRTDMNYLEKLVLWFSKKFKIDPERPEKEKLHDAVADVISTRRSPRAALIVYSFVVLARAIGLTARLVCNFRPVPPKSVNEFSKTADSSASKSAEAQPNADEKSIATPAKGSQKSTKTSVTKKSSSAELLRSAGKEKPRNQKSEPTRKSSQASSRKSPKTKNQRNDEDSSPEVIAEKKRVPKKINRQILSSDDEKPGPSGTQGKPDKVRDIWSEVFLEEEEFWVSVDVFAGKVHCVREILGKVSKPLSYIVGFNNDGTLRDVLPRYEPMWATSLKKNRAEDGWWRETIQPFLEPKSRRRKAEDKEFEQSVAEQPLPSSIGAYKNHPLFALDRHLLKFEAIYPHNAKPLGNIRGESVYPRSCVHKLHSKETWLKEALVIRDGEKPYKIVAARPKYDRLSGEMLKAQPLELFGKWQTEPFVPPVAENGIVPRNNFGNVEKALVIRDGEKPYKIVAARPKYDRLSGEMLKAQPLELFGKWQTEPFVPPAQPLELFGKWQTEPFVPPVAENGIVPRNNFGNVELFKPCMLPVGCVHMNLPNLNKIARKLKIDCAQAMVGWDFHGGWSHPVYDGFVVCQEYEELLQDAYDQEMAMQEKKDEDKRLTRIYKNWRRLVRGLLIRERIKCRYINNFDEDSAVASGSNHLDHSSEDEAQVKKACVEADGESSIAAKKRQLANLEKQLRRKPTPKTRKNPAAGPKRPAKPAKPQAKKRRTISPQNPLSSETSPSSSEVEDVEQVRKAAKAGNIPKRQTQRKLARKSYKADESSESDGDFSAEEESDGDFKKKPAAAPKRPAKPAKPQAKKRRTMSPENPLSSETSPSSSEVEDVEQVRKAAKAGNIPKRQTHRKLARKSYKADESSESDGDFSAEEESDGDFK</sequence>
<dbReference type="GO" id="GO:0003684">
    <property type="term" value="F:damaged DNA binding"/>
    <property type="evidence" value="ECO:0007669"/>
    <property type="project" value="InterPro"/>
</dbReference>
<feature type="domain" description="Rad4 beta-hairpin" evidence="9">
    <location>
        <begin position="462"/>
        <end position="514"/>
    </location>
</feature>
<dbReference type="Pfam" id="PF10404">
    <property type="entry name" value="BHD_2"/>
    <property type="match status" value="1"/>
</dbReference>
<evidence type="ECO:0000313" key="12">
    <source>
        <dbReference type="EMBL" id="CAD7278177.1"/>
    </source>
</evidence>
<feature type="compositionally biased region" description="Low complexity" evidence="8">
    <location>
        <begin position="956"/>
        <end position="970"/>
    </location>
</feature>
<keyword evidence="3" id="KW-0597">Phosphoprotein</keyword>
<dbReference type="Pfam" id="PF10403">
    <property type="entry name" value="BHD_1"/>
    <property type="match status" value="1"/>
</dbReference>
<evidence type="ECO:0000256" key="2">
    <source>
        <dbReference type="ARBA" id="ARBA00009525"/>
    </source>
</evidence>
<evidence type="ECO:0000259" key="9">
    <source>
        <dbReference type="SMART" id="SM01030"/>
    </source>
</evidence>
<feature type="domain" description="Rad4 beta-hairpin" evidence="10">
    <location>
        <begin position="516"/>
        <end position="572"/>
    </location>
</feature>
<evidence type="ECO:0000313" key="13">
    <source>
        <dbReference type="Proteomes" id="UP000678499"/>
    </source>
</evidence>
<dbReference type="InterPro" id="IPR018325">
    <property type="entry name" value="Rad4/PNGase_transGLS-fold"/>
</dbReference>
<dbReference type="Pfam" id="PF10405">
    <property type="entry name" value="BHD_3"/>
    <property type="match status" value="1"/>
</dbReference>
<feature type="compositionally biased region" description="Acidic residues" evidence="8">
    <location>
        <begin position="1006"/>
        <end position="1024"/>
    </location>
</feature>
<feature type="region of interest" description="Disordered" evidence="8">
    <location>
        <begin position="229"/>
        <end position="358"/>
    </location>
</feature>
<dbReference type="FunFam" id="2.20.20.110:FF:000001">
    <property type="entry name" value="DNA repair protein complementing XP-C cells"/>
    <property type="match status" value="1"/>
</dbReference>
<dbReference type="InterPro" id="IPR038765">
    <property type="entry name" value="Papain-like_cys_pep_sf"/>
</dbReference>
<feature type="compositionally biased region" description="Basic residues" evidence="8">
    <location>
        <begin position="829"/>
        <end position="839"/>
    </location>
</feature>
<feature type="domain" description="Rad4 beta-hairpin" evidence="11">
    <location>
        <begin position="661"/>
        <end position="735"/>
    </location>
</feature>
<dbReference type="InterPro" id="IPR018326">
    <property type="entry name" value="Rad4_beta-hairpin_dom1"/>
</dbReference>
<feature type="compositionally biased region" description="Basic residues" evidence="8">
    <location>
        <begin position="847"/>
        <end position="861"/>
    </location>
</feature>
<dbReference type="Gene3D" id="2.20.20.110">
    <property type="entry name" value="Rad4, beta-hairpin domain BHD1"/>
    <property type="match status" value="1"/>
</dbReference>
<dbReference type="Proteomes" id="UP000678499">
    <property type="component" value="Unassembled WGS sequence"/>
</dbReference>
<dbReference type="InterPro" id="IPR036985">
    <property type="entry name" value="Transglutaminase-like_sf"/>
</dbReference>
<dbReference type="OrthoDB" id="300780at2759"/>
<feature type="domain" description="Rad4 beta-hairpin" evidence="10">
    <location>
        <begin position="589"/>
        <end position="636"/>
    </location>
</feature>
<feature type="compositionally biased region" description="Acidic residues" evidence="8">
    <location>
        <begin position="913"/>
        <end position="927"/>
    </location>
</feature>
<evidence type="ECO:0000256" key="1">
    <source>
        <dbReference type="ARBA" id="ARBA00004123"/>
    </source>
</evidence>
<dbReference type="GO" id="GO:0005737">
    <property type="term" value="C:cytoplasm"/>
    <property type="evidence" value="ECO:0007669"/>
    <property type="project" value="TreeGrafter"/>
</dbReference>
<dbReference type="FunFam" id="3.30.70.2460:FF:000001">
    <property type="entry name" value="DNA repair protein Rad4 family"/>
    <property type="match status" value="1"/>
</dbReference>
<evidence type="ECO:0000256" key="5">
    <source>
        <dbReference type="ARBA" id="ARBA00023125"/>
    </source>
</evidence>
<proteinExistence type="inferred from homology"/>
<comment type="similarity">
    <text evidence="2">Belongs to the XPC family.</text>
</comment>
<keyword evidence="13" id="KW-1185">Reference proteome</keyword>